<dbReference type="InterPro" id="IPR001715">
    <property type="entry name" value="CH_dom"/>
</dbReference>
<evidence type="ECO:0000256" key="3">
    <source>
        <dbReference type="ARBA" id="ARBA00023054"/>
    </source>
</evidence>
<evidence type="ECO:0000256" key="1">
    <source>
        <dbReference type="ARBA" id="ARBA00004123"/>
    </source>
</evidence>
<dbReference type="PROSITE" id="PS50021">
    <property type="entry name" value="CH"/>
    <property type="match status" value="1"/>
</dbReference>
<dbReference type="GO" id="GO:0005634">
    <property type="term" value="C:nucleus"/>
    <property type="evidence" value="ECO:0007669"/>
    <property type="project" value="UniProtKB-SubCell"/>
</dbReference>
<dbReference type="PANTHER" id="PTHR33332">
    <property type="entry name" value="REVERSE TRANSCRIPTASE DOMAIN-CONTAINING PROTEIN"/>
    <property type="match status" value="1"/>
</dbReference>
<evidence type="ECO:0000259" key="7">
    <source>
        <dbReference type="PROSITE" id="PS50878"/>
    </source>
</evidence>
<feature type="compositionally biased region" description="Low complexity" evidence="5">
    <location>
        <begin position="1502"/>
        <end position="1514"/>
    </location>
</feature>
<organism evidence="8 9">
    <name type="scientific">Hirundo rustica rustica</name>
    <dbReference type="NCBI Taxonomy" id="333673"/>
    <lineage>
        <taxon>Eukaryota</taxon>
        <taxon>Metazoa</taxon>
        <taxon>Chordata</taxon>
        <taxon>Craniata</taxon>
        <taxon>Vertebrata</taxon>
        <taxon>Euteleostomi</taxon>
        <taxon>Archelosauria</taxon>
        <taxon>Archosauria</taxon>
        <taxon>Dinosauria</taxon>
        <taxon>Saurischia</taxon>
        <taxon>Theropoda</taxon>
        <taxon>Coelurosauria</taxon>
        <taxon>Aves</taxon>
        <taxon>Neognathae</taxon>
        <taxon>Neoaves</taxon>
        <taxon>Telluraves</taxon>
        <taxon>Australaves</taxon>
        <taxon>Passeriformes</taxon>
        <taxon>Sylvioidea</taxon>
        <taxon>Hirundinidae</taxon>
        <taxon>Hirundo</taxon>
    </lineage>
</organism>
<dbReference type="Proteomes" id="UP000269221">
    <property type="component" value="Unassembled WGS sequence"/>
</dbReference>
<dbReference type="SUPFAM" id="SSF47576">
    <property type="entry name" value="Calponin-homology domain, CH-domain"/>
    <property type="match status" value="1"/>
</dbReference>
<dbReference type="InterPro" id="IPR005135">
    <property type="entry name" value="Endo/exonuclease/phosphatase"/>
</dbReference>
<feature type="domain" description="Calponin-homology (CH)" evidence="6">
    <location>
        <begin position="1008"/>
        <end position="1115"/>
    </location>
</feature>
<gene>
    <name evidence="8" type="ORF">DUI87_12695</name>
</gene>
<dbReference type="Gene3D" id="3.60.10.10">
    <property type="entry name" value="Endonuclease/exonuclease/phosphatase"/>
    <property type="match status" value="1"/>
</dbReference>
<feature type="compositionally biased region" description="Low complexity" evidence="5">
    <location>
        <begin position="1260"/>
        <end position="1270"/>
    </location>
</feature>
<feature type="compositionally biased region" description="Low complexity" evidence="5">
    <location>
        <begin position="1333"/>
        <end position="1356"/>
    </location>
</feature>
<feature type="region of interest" description="Disordered" evidence="5">
    <location>
        <begin position="1135"/>
        <end position="1524"/>
    </location>
</feature>
<dbReference type="Pfam" id="PF03372">
    <property type="entry name" value="Exo_endo_phos"/>
    <property type="match status" value="1"/>
</dbReference>
<feature type="compositionally biased region" description="Low complexity" evidence="5">
    <location>
        <begin position="1304"/>
        <end position="1316"/>
    </location>
</feature>
<dbReference type="Gene3D" id="1.10.418.10">
    <property type="entry name" value="Calponin-like domain"/>
    <property type="match status" value="1"/>
</dbReference>
<feature type="compositionally biased region" description="Polar residues" evidence="5">
    <location>
        <begin position="1210"/>
        <end position="1235"/>
    </location>
</feature>
<dbReference type="SUPFAM" id="SSF56219">
    <property type="entry name" value="DNase I-like"/>
    <property type="match status" value="1"/>
</dbReference>
<comment type="caution">
    <text evidence="8">The sequence shown here is derived from an EMBL/GenBank/DDBJ whole genome shotgun (WGS) entry which is preliminary data.</text>
</comment>
<keyword evidence="4" id="KW-0539">Nucleus</keyword>
<dbReference type="InterPro" id="IPR000477">
    <property type="entry name" value="RT_dom"/>
</dbReference>
<feature type="compositionally biased region" description="Polar residues" evidence="5">
    <location>
        <begin position="1444"/>
        <end position="1454"/>
    </location>
</feature>
<feature type="domain" description="Reverse transcriptase" evidence="7">
    <location>
        <begin position="448"/>
        <end position="703"/>
    </location>
</feature>
<keyword evidence="9" id="KW-1185">Reference proteome</keyword>
<evidence type="ECO:0000256" key="5">
    <source>
        <dbReference type="SAM" id="MobiDB-lite"/>
    </source>
</evidence>
<dbReference type="InterPro" id="IPR036691">
    <property type="entry name" value="Endo/exonu/phosph_ase_sf"/>
</dbReference>
<feature type="compositionally biased region" description="Low complexity" evidence="5">
    <location>
        <begin position="1428"/>
        <end position="1440"/>
    </location>
</feature>
<evidence type="ECO:0008006" key="10">
    <source>
        <dbReference type="Google" id="ProtNLM"/>
    </source>
</evidence>
<feature type="compositionally biased region" description="Basic and acidic residues" evidence="5">
    <location>
        <begin position="1372"/>
        <end position="1398"/>
    </location>
</feature>
<name>A0A3M0K9P8_HIRRU</name>
<dbReference type="InterPro" id="IPR043502">
    <property type="entry name" value="DNA/RNA_pol_sf"/>
</dbReference>
<dbReference type="InterPro" id="IPR036872">
    <property type="entry name" value="CH_dom_sf"/>
</dbReference>
<evidence type="ECO:0000256" key="2">
    <source>
        <dbReference type="ARBA" id="ARBA00006255"/>
    </source>
</evidence>
<feature type="compositionally biased region" description="Polar residues" evidence="5">
    <location>
        <begin position="1242"/>
        <end position="1259"/>
    </location>
</feature>
<dbReference type="Pfam" id="PF00307">
    <property type="entry name" value="CH"/>
    <property type="match status" value="1"/>
</dbReference>
<feature type="compositionally biased region" description="Polar residues" evidence="5">
    <location>
        <begin position="1164"/>
        <end position="1185"/>
    </location>
</feature>
<dbReference type="SMART" id="SM00033">
    <property type="entry name" value="CH"/>
    <property type="match status" value="1"/>
</dbReference>
<comment type="subcellular location">
    <subcellularLocation>
        <location evidence="1">Nucleus</location>
    </subcellularLocation>
</comment>
<dbReference type="EMBL" id="QRBI01000112">
    <property type="protein sequence ID" value="RMC09908.1"/>
    <property type="molecule type" value="Genomic_DNA"/>
</dbReference>
<feature type="compositionally biased region" description="Polar residues" evidence="5">
    <location>
        <begin position="1464"/>
        <end position="1488"/>
    </location>
</feature>
<evidence type="ECO:0000259" key="6">
    <source>
        <dbReference type="PROSITE" id="PS50021"/>
    </source>
</evidence>
<dbReference type="CDD" id="cd01650">
    <property type="entry name" value="RT_nLTR_like"/>
    <property type="match status" value="1"/>
</dbReference>
<dbReference type="STRING" id="333673.A0A3M0K9P8"/>
<dbReference type="OrthoDB" id="416454at2759"/>
<protein>
    <recommendedName>
        <fullName evidence="10">Calponin-homology (CH) domain-containing protein</fullName>
    </recommendedName>
</protein>
<sequence length="1641" mass="180568">MVHQRNYDIVAITETWWDDSHSWSTALDGYKLFRRDRKGRRGGGVALYIRGVLDVTGIETNDDEVESLWVKIKGKANKADILLGVCYRPPNQDEEVDNLFYKQLNNVSGSSALVLVGDFNLPDIFWELNTAEKQQSRKFLECVEDNFLSQLVSKPTRGGTVLDLLFTNRDGLVGDVEVGGRLGHSDHEIIEFSIIGEIRRNINKISTLDFWRADFGLFKRLIQRVPWETVLENKGVQERWVCFKTEILRAQEQTVPVCRKTSRRGKRPVWMSNEVLKELRNKKKMYHLFKEGLISQEVFKGAARACRKKIREAKAQFELNLATSVKNNKKSFYKYINDKRKGITNLGSLLDEAGNLVIKDEEKAEMLNAFFASVFIGRTAYPQDNCPQGLVGGARDQNGPLVIQEEAVRELLGHLDIYKSMGQDGIHPRVMRELADELAKPLSIIYQESWLTGEAPGDWKLANVTPVYKKGRKEDPGNYRPVSLTSVPGKIMEQFILSAITQHLQDGQGIRPSQHGFTKGRSCLTNLVSFYDQVTRLVDAGKAVDVVYLDFSKAFDTVSHSILLDKLAAHGLDRSTLRWVRNWLDGRAQRVVVNGAASSWRPVTSGVPQGSVLGPVLFNIFIDDMDEGIESFISKFADDTKLGACVDLLEGRRALQRDLDRLDEWAESNSMKFNKSKCRVLHFGHKNPLQRYRLGTVWLDSVQVERDLGVLVDSWLDMSQQCALVAKKANGILACIRNCVTSRSREVILPLYSALVRPHLEYCVQFWAPQFRKDIEMLERVQRRATRLVRGLEHKPYEERLKELGLFSLEKRRLRGDLITLYNFLKGGCRQQVSVAVLYTASCYISVAVPCTASCQVAVAVLYTASSQVTVAVLYTASSQVTVAVLYTASSQVTVAVLYTASCQVTVAVLYTASCQVTVAVLYTASSQVTVAVLYTASCQVTVAVLYTASCQVTVAVLYTASCQVTVAVLYTASCQVTVAVLYTASSQVTVAVLYTASCQVAVAVLYTASCQIYTDWANHYLAKSGHKRLIKDLQQDIADGVLLAEIIQIIANEKVEDINGCPRSQSQMIENVDVCLSFLAARGVNVQGLSAEEIRNGNLKAILGLFFSLSRYKQQQHHQQQYYQSLVELQQQVPSTPAEISQSKTHQDMQSRLPGPSRVPAAGSSTKVQGASNLNRRSQSFNSIDKNKPPQYASGNEKADSPKGPHSSAGMNGNVQHPTSTGQQQVSAIPSPSASKPWRSKSMNVKHSATSTMLSVKQPSPATSPTPTSDRLKPPPSEGVKPPSSGQKSMLEKFKLVNARTALRPPLSLSSGPSDSGREDDNFSECGEMDVLSGGVNSGGSTSSSPKVSPKLTPPKAGSKNLSNKKSLLQPKDKEEKNRDKNKVCTEKAVKEEKDQIIESSTKKSSKIASLIPKGSKTTAAKKESLISSSSGIPKPGSKVPTAKQSTSSSFTGSKEVEKLRTTKGNQSQSTPKSQLSEKASPSSGLASSEGKEPSAALTPGSSLGLSASMAAGSGQGSGNGVVQLPQQQQYSHPNTATVAPFIYRTLSENDSTSLPPTDSCTSPTKMDLSFSKTAKQCLEEISVIPEIGLLGLIYIKSLTETRQIKRHFEESSREILEKQQIIPAEMIKQNTMSDDLLPF</sequence>
<dbReference type="SUPFAM" id="SSF56672">
    <property type="entry name" value="DNA/RNA polymerases"/>
    <property type="match status" value="1"/>
</dbReference>
<dbReference type="FunFam" id="1.10.418.10:FF:000018">
    <property type="entry name" value="Neuron navigator 2"/>
    <property type="match status" value="1"/>
</dbReference>
<evidence type="ECO:0000256" key="4">
    <source>
        <dbReference type="ARBA" id="ARBA00023242"/>
    </source>
</evidence>
<comment type="similarity">
    <text evidence="2">Belongs to the Nav/unc-53 family.</text>
</comment>
<dbReference type="GO" id="GO:0003824">
    <property type="term" value="F:catalytic activity"/>
    <property type="evidence" value="ECO:0007669"/>
    <property type="project" value="InterPro"/>
</dbReference>
<accession>A0A3M0K9P8</accession>
<evidence type="ECO:0000313" key="9">
    <source>
        <dbReference type="Proteomes" id="UP000269221"/>
    </source>
</evidence>
<dbReference type="Pfam" id="PF00078">
    <property type="entry name" value="RVT_1"/>
    <property type="match status" value="1"/>
</dbReference>
<dbReference type="CDD" id="cd21286">
    <property type="entry name" value="CH_NAV3"/>
    <property type="match status" value="1"/>
</dbReference>
<dbReference type="PROSITE" id="PS50878">
    <property type="entry name" value="RT_POL"/>
    <property type="match status" value="1"/>
</dbReference>
<reference evidence="8 9" key="1">
    <citation type="submission" date="2018-07" db="EMBL/GenBank/DDBJ databases">
        <title>A high quality draft genome assembly of the barn swallow (H. rustica rustica).</title>
        <authorList>
            <person name="Formenti G."/>
            <person name="Chiara M."/>
            <person name="Poveda L."/>
            <person name="Francoijs K.-J."/>
            <person name="Bonisoli-Alquati A."/>
            <person name="Canova L."/>
            <person name="Gianfranceschi L."/>
            <person name="Horner D.S."/>
            <person name="Saino N."/>
        </authorList>
    </citation>
    <scope>NUCLEOTIDE SEQUENCE [LARGE SCALE GENOMIC DNA]</scope>
    <source>
        <strain evidence="8">Chelidonia</strain>
        <tissue evidence="8">Blood</tissue>
    </source>
</reference>
<feature type="compositionally biased region" description="Polar residues" evidence="5">
    <location>
        <begin position="1135"/>
        <end position="1151"/>
    </location>
</feature>
<evidence type="ECO:0000313" key="8">
    <source>
        <dbReference type="EMBL" id="RMC09908.1"/>
    </source>
</evidence>
<proteinExistence type="inferred from homology"/>
<keyword evidence="3" id="KW-0175">Coiled coil</keyword>